<accession>A0A4R9K099</accession>
<dbReference type="AlphaFoldDB" id="A0A4R9K099"/>
<dbReference type="EMBL" id="RQGF01000032">
    <property type="protein sequence ID" value="TGL59063.1"/>
    <property type="molecule type" value="Genomic_DNA"/>
</dbReference>
<dbReference type="OrthoDB" id="344153at2"/>
<feature type="compositionally biased region" description="Polar residues" evidence="1">
    <location>
        <begin position="208"/>
        <end position="221"/>
    </location>
</feature>
<name>A0A4R9K099_9LEPT</name>
<evidence type="ECO:0000256" key="2">
    <source>
        <dbReference type="SAM" id="Phobius"/>
    </source>
</evidence>
<feature type="transmembrane region" description="Helical" evidence="2">
    <location>
        <begin position="76"/>
        <end position="96"/>
    </location>
</feature>
<gene>
    <name evidence="3" type="ORF">EHQ64_16585</name>
</gene>
<sequence>MCNVLKLIFRMSYLYSGLFIMGLDSWILENGNLRKDVKNPYSSGCILIVGILFFVVFGTIASLFFGVLLLTGEDKVLPGFALFFTATISFLFFFTIRNYRKVSHLIKTIEFLSETSILSIRETGQPDTEFSLSEFISYMILQRTERSSSSNSGSTVSSGNWRYWDLYLLHQDGSCILIETFQDKESLKKGLDFFKTKFPFPIFDRSGSGLTNPTSSPISQKQDPKKGETSSFIKTNFVDGGTRIDILEPKSFGKKFILSIVPILFFGGWFTILHSFLEDPENLIFLIFFVPFSLLFLGILTVLTIFVLFKKTEILANSSGLKLRYSTRIPILSSLLYKERSIPIETIRNLRTLRIEKDSYVLCVSLKSNNDQKTGSILDFLYNVQAVNLSDKKLPGDSELLGLLILGSWVLNSPGYSDLVYAENEIQSVLGLEEVTLTFSDLISS</sequence>
<keyword evidence="2" id="KW-0472">Membrane</keyword>
<dbReference type="Proteomes" id="UP000297762">
    <property type="component" value="Unassembled WGS sequence"/>
</dbReference>
<feature type="transmembrane region" description="Helical" evidence="2">
    <location>
        <begin position="256"/>
        <end position="277"/>
    </location>
</feature>
<keyword evidence="2" id="KW-0812">Transmembrane</keyword>
<feature type="region of interest" description="Disordered" evidence="1">
    <location>
        <begin position="208"/>
        <end position="228"/>
    </location>
</feature>
<proteinExistence type="predicted"/>
<protein>
    <submittedName>
        <fullName evidence="3">Uncharacterized protein</fullName>
    </submittedName>
</protein>
<feature type="transmembrane region" description="Helical" evidence="2">
    <location>
        <begin position="45"/>
        <end position="70"/>
    </location>
</feature>
<reference evidence="3" key="1">
    <citation type="journal article" date="2019" name="PLoS Negl. Trop. Dis.">
        <title>Revisiting the worldwide diversity of Leptospira species in the environment.</title>
        <authorList>
            <person name="Vincent A.T."/>
            <person name="Schiettekatte O."/>
            <person name="Bourhy P."/>
            <person name="Veyrier F.J."/>
            <person name="Picardeau M."/>
        </authorList>
    </citation>
    <scope>NUCLEOTIDE SEQUENCE [LARGE SCALE GENOMIC DNA]</scope>
    <source>
        <strain evidence="3">201702455</strain>
    </source>
</reference>
<evidence type="ECO:0000313" key="4">
    <source>
        <dbReference type="Proteomes" id="UP000297762"/>
    </source>
</evidence>
<organism evidence="3 4">
    <name type="scientific">Leptospira sarikeiensis</name>
    <dbReference type="NCBI Taxonomy" id="2484943"/>
    <lineage>
        <taxon>Bacteria</taxon>
        <taxon>Pseudomonadati</taxon>
        <taxon>Spirochaetota</taxon>
        <taxon>Spirochaetia</taxon>
        <taxon>Leptospirales</taxon>
        <taxon>Leptospiraceae</taxon>
        <taxon>Leptospira</taxon>
    </lineage>
</organism>
<evidence type="ECO:0000313" key="3">
    <source>
        <dbReference type="EMBL" id="TGL59063.1"/>
    </source>
</evidence>
<keyword evidence="4" id="KW-1185">Reference proteome</keyword>
<evidence type="ECO:0000256" key="1">
    <source>
        <dbReference type="SAM" id="MobiDB-lite"/>
    </source>
</evidence>
<keyword evidence="2" id="KW-1133">Transmembrane helix</keyword>
<comment type="caution">
    <text evidence="3">The sequence shown here is derived from an EMBL/GenBank/DDBJ whole genome shotgun (WGS) entry which is preliminary data.</text>
</comment>
<feature type="transmembrane region" description="Helical" evidence="2">
    <location>
        <begin position="283"/>
        <end position="309"/>
    </location>
</feature>